<evidence type="ECO:0000313" key="1">
    <source>
        <dbReference type="EMBL" id="KAA4089868.1"/>
    </source>
</evidence>
<dbReference type="EMBL" id="VWKB01000050">
    <property type="protein sequence ID" value="KAA4089868.1"/>
    <property type="molecule type" value="Genomic_DNA"/>
</dbReference>
<comment type="caution">
    <text evidence="1">The sequence shown here is derived from an EMBL/GenBank/DDBJ whole genome shotgun (WGS) entry which is preliminary data.</text>
</comment>
<proteinExistence type="predicted"/>
<dbReference type="SUPFAM" id="SSF52799">
    <property type="entry name" value="(Phosphotyrosine protein) phosphatases II"/>
    <property type="match status" value="1"/>
</dbReference>
<accession>A0A5M5DR20</accession>
<dbReference type="AlphaFoldDB" id="A0A5M5DR20"/>
<dbReference type="Gene3D" id="3.90.190.10">
    <property type="entry name" value="Protein tyrosine phosphatase superfamily"/>
    <property type="match status" value="1"/>
</dbReference>
<evidence type="ECO:0000313" key="2">
    <source>
        <dbReference type="Proteomes" id="UP000473905"/>
    </source>
</evidence>
<protein>
    <recommendedName>
        <fullName evidence="3">Tyrosine specific protein phosphatases domain-containing protein</fullName>
    </recommendedName>
</protein>
<name>A0A5M5DR20_BACOV</name>
<dbReference type="InterPro" id="IPR029021">
    <property type="entry name" value="Prot-tyrosine_phosphatase-like"/>
</dbReference>
<reference evidence="1 2" key="1">
    <citation type="journal article" date="2019" name="Nat. Med.">
        <title>A library of human gut bacterial isolates paired with longitudinal multiomics data enables mechanistic microbiome research.</title>
        <authorList>
            <person name="Poyet M."/>
            <person name="Groussin M."/>
            <person name="Gibbons S.M."/>
            <person name="Avila-Pacheco J."/>
            <person name="Jiang X."/>
            <person name="Kearney S.M."/>
            <person name="Perrotta A.R."/>
            <person name="Berdy B."/>
            <person name="Zhao S."/>
            <person name="Lieberman T.D."/>
            <person name="Swanson P.K."/>
            <person name="Smith M."/>
            <person name="Roesemann S."/>
            <person name="Alexander J.E."/>
            <person name="Rich S.A."/>
            <person name="Livny J."/>
            <person name="Vlamakis H."/>
            <person name="Clish C."/>
            <person name="Bullock K."/>
            <person name="Deik A."/>
            <person name="Scott J."/>
            <person name="Pierce K.A."/>
            <person name="Xavier R.J."/>
            <person name="Alm E.J."/>
        </authorList>
    </citation>
    <scope>NUCLEOTIDE SEQUENCE [LARGE SCALE GENOMIC DNA]</scope>
    <source>
        <strain evidence="1 2">BIOML-A134</strain>
    </source>
</reference>
<evidence type="ECO:0008006" key="3">
    <source>
        <dbReference type="Google" id="ProtNLM"/>
    </source>
</evidence>
<dbReference type="RefSeq" id="WP_049942664.1">
    <property type="nucleotide sequence ID" value="NZ_JANUKI010000001.1"/>
</dbReference>
<gene>
    <name evidence="1" type="ORF">F3D66_26310</name>
</gene>
<dbReference type="Proteomes" id="UP000473905">
    <property type="component" value="Unassembled WGS sequence"/>
</dbReference>
<keyword evidence="2" id="KW-1185">Reference proteome</keyword>
<organism evidence="1 2">
    <name type="scientific">Bacteroides ovatus</name>
    <dbReference type="NCBI Taxonomy" id="28116"/>
    <lineage>
        <taxon>Bacteria</taxon>
        <taxon>Pseudomonadati</taxon>
        <taxon>Bacteroidota</taxon>
        <taxon>Bacteroidia</taxon>
        <taxon>Bacteroidales</taxon>
        <taxon>Bacteroidaceae</taxon>
        <taxon>Bacteroides</taxon>
    </lineage>
</organism>
<sequence length="309" mass="35366">MRINEMKIKNLFFAIYDQLTRKGAWRNIFVTHNAFGIFSRYSHTARGSGKQKMSYPTKAVALRAAKAMSEKHGVHFSVYKCAWCDGWHVGKNAQNKVVHENKSEANNLSVVNKPNALYEALMRYPIVDLAPVYDKGVRGRTMSGRGSNWLLAKVRDAGVKVIIDLRTADHTDRYDRNVVEAGLEYHSLPIDSRNTDVHQIISSLPLLFELMDKGGFYIACAMGRHRTDIAIALYYVMHPSVPFEEVPEMRGHRYVEKKEFRCDDIAARLNSIIKAITPDELAMLGLPADYEAEFLRRKKHLFDVNRIFE</sequence>